<dbReference type="EMBL" id="VYYT01000019">
    <property type="protein sequence ID" value="KAK2777417.1"/>
    <property type="molecule type" value="Genomic_DNA"/>
</dbReference>
<name>A0AAE0DBK8_COLKA</name>
<evidence type="ECO:0000313" key="2">
    <source>
        <dbReference type="EMBL" id="KAK2777417.1"/>
    </source>
</evidence>
<comment type="caution">
    <text evidence="2">The sequence shown here is derived from an EMBL/GenBank/DDBJ whole genome shotgun (WGS) entry which is preliminary data.</text>
</comment>
<feature type="region of interest" description="Disordered" evidence="1">
    <location>
        <begin position="63"/>
        <end position="84"/>
    </location>
</feature>
<sequence>MWRCDKISRRYQSDVYIVLRRRHKHYEYSSTNDPAWPISRADMVGIFPASLCIANALQGESISPAHEENSSQSHPSQKPSKWSSPKLTHVTAFGVFFHSYICPHELEAVSIAS</sequence>
<protein>
    <submittedName>
        <fullName evidence="2">Uncharacterized protein</fullName>
    </submittedName>
</protein>
<reference evidence="2" key="1">
    <citation type="submission" date="2023-02" db="EMBL/GenBank/DDBJ databases">
        <title>Colletotrichum kahawae CIFC_Que2 genome sequencing and assembly.</title>
        <authorList>
            <person name="Baroncelli R."/>
        </authorList>
    </citation>
    <scope>NUCLEOTIDE SEQUENCE</scope>
    <source>
        <strain evidence="2">CIFC_Que2</strain>
    </source>
</reference>
<dbReference type="AlphaFoldDB" id="A0AAE0DBK8"/>
<dbReference type="Proteomes" id="UP001281614">
    <property type="component" value="Unassembled WGS sequence"/>
</dbReference>
<evidence type="ECO:0000313" key="3">
    <source>
        <dbReference type="Proteomes" id="UP001281614"/>
    </source>
</evidence>
<evidence type="ECO:0000256" key="1">
    <source>
        <dbReference type="SAM" id="MobiDB-lite"/>
    </source>
</evidence>
<organism evidence="2 3">
    <name type="scientific">Colletotrichum kahawae</name>
    <name type="common">Coffee berry disease fungus</name>
    <dbReference type="NCBI Taxonomy" id="34407"/>
    <lineage>
        <taxon>Eukaryota</taxon>
        <taxon>Fungi</taxon>
        <taxon>Dikarya</taxon>
        <taxon>Ascomycota</taxon>
        <taxon>Pezizomycotina</taxon>
        <taxon>Sordariomycetes</taxon>
        <taxon>Hypocreomycetidae</taxon>
        <taxon>Glomerellales</taxon>
        <taxon>Glomerellaceae</taxon>
        <taxon>Colletotrichum</taxon>
        <taxon>Colletotrichum gloeosporioides species complex</taxon>
    </lineage>
</organism>
<accession>A0AAE0DBK8</accession>
<proteinExistence type="predicted"/>
<keyword evidence="3" id="KW-1185">Reference proteome</keyword>
<feature type="compositionally biased region" description="Low complexity" evidence="1">
    <location>
        <begin position="70"/>
        <end position="84"/>
    </location>
</feature>
<gene>
    <name evidence="2" type="ORF">CKAH01_12102</name>
</gene>